<dbReference type="EMBL" id="LQYI01000070">
    <property type="protein sequence ID" value="KYC67504.1"/>
    <property type="molecule type" value="Genomic_DNA"/>
</dbReference>
<dbReference type="Proteomes" id="UP000075304">
    <property type="component" value="Unassembled WGS sequence"/>
</dbReference>
<evidence type="ECO:0000256" key="2">
    <source>
        <dbReference type="ARBA" id="ARBA00022630"/>
    </source>
</evidence>
<accession>A0A150KD51</accession>
<comment type="caution">
    <text evidence="7">The sequence shown here is derived from an EMBL/GenBank/DDBJ whole genome shotgun (WGS) entry which is preliminary data.</text>
</comment>
<comment type="cofactor">
    <cofactor evidence="1">
        <name>FMN</name>
        <dbReference type="ChEBI" id="CHEBI:58210"/>
    </cofactor>
</comment>
<keyword evidence="5 7" id="KW-0560">Oxidoreductase</keyword>
<dbReference type="EC" id="1.3.1.34" evidence="7"/>
<keyword evidence="2" id="KW-0285">Flavoprotein</keyword>
<sequence>MTVGTPVCYIWNELFRHLHSGSGAKISGVRSSFAMNDLFTPYKLKSLEVKNRIVMPPMCQYSVEKKDGVATDWHYVHYVSRAIGGAGLIIIEMTDVEPDGRITDNDLGLWSDEQIAPLAKIVEACHQYGAKVGIQIGHAGRKAQDAKQPVAPSPIPFDDNAKTPKALTKEEIKEVVRKFGESVRRAVQAGFDTIELHGAHGYLIHEFQSRYTNKRSDEYGQDLALFGKEVIAAAKKEMPADMPLIMRISAREYVDGGYGIEESIAFSKAYKEAGVDLFHISSGGEGPIGADGRPGTHAAYQVPLARRIKEALNVPVIAVGRLEDPVLANAVIGNEEADLVAVGRGLLRNPYWALEAGIVLRKDAGIPVQYTRGFPKR</sequence>
<dbReference type="AlphaFoldDB" id="A0A150KD51"/>
<dbReference type="InterPro" id="IPR044152">
    <property type="entry name" value="YqjM-like"/>
</dbReference>
<dbReference type="PANTHER" id="PTHR43303:SF4">
    <property type="entry name" value="NADPH DEHYDROGENASE C23G7.10C-RELATED"/>
    <property type="match status" value="1"/>
</dbReference>
<organism evidence="7 8">
    <name type="scientific">Heyndrickxia coagulans</name>
    <name type="common">Weizmannia coagulans</name>
    <dbReference type="NCBI Taxonomy" id="1398"/>
    <lineage>
        <taxon>Bacteria</taxon>
        <taxon>Bacillati</taxon>
        <taxon>Bacillota</taxon>
        <taxon>Bacilli</taxon>
        <taxon>Bacillales</taxon>
        <taxon>Bacillaceae</taxon>
        <taxon>Heyndrickxia</taxon>
    </lineage>
</organism>
<dbReference type="Gene3D" id="3.20.20.70">
    <property type="entry name" value="Aldolase class I"/>
    <property type="match status" value="1"/>
</dbReference>
<proteinExistence type="predicted"/>
<dbReference type="Pfam" id="PF00724">
    <property type="entry name" value="Oxidored_FMN"/>
    <property type="match status" value="1"/>
</dbReference>
<evidence type="ECO:0000313" key="7">
    <source>
        <dbReference type="EMBL" id="KYC67504.1"/>
    </source>
</evidence>
<dbReference type="PANTHER" id="PTHR43303">
    <property type="entry name" value="NADPH DEHYDROGENASE C23G7.10C-RELATED"/>
    <property type="match status" value="1"/>
</dbReference>
<name>A0A150KD51_HEYCO</name>
<dbReference type="GO" id="GO:0050661">
    <property type="term" value="F:NADP binding"/>
    <property type="evidence" value="ECO:0007669"/>
    <property type="project" value="InterPro"/>
</dbReference>
<dbReference type="SUPFAM" id="SSF51395">
    <property type="entry name" value="FMN-linked oxidoreductases"/>
    <property type="match status" value="1"/>
</dbReference>
<dbReference type="GO" id="GO:0008670">
    <property type="term" value="F:2,4-dienoyl-CoA reductase (NADPH) activity"/>
    <property type="evidence" value="ECO:0007669"/>
    <property type="project" value="UniProtKB-EC"/>
</dbReference>
<dbReference type="GO" id="GO:0010181">
    <property type="term" value="F:FMN binding"/>
    <property type="evidence" value="ECO:0007669"/>
    <property type="project" value="InterPro"/>
</dbReference>
<evidence type="ECO:0000313" key="8">
    <source>
        <dbReference type="Proteomes" id="UP000075304"/>
    </source>
</evidence>
<evidence type="ECO:0000256" key="1">
    <source>
        <dbReference type="ARBA" id="ARBA00001917"/>
    </source>
</evidence>
<dbReference type="PATRIC" id="fig|1398.25.peg.3539"/>
<feature type="domain" description="NADH:flavin oxidoreductase/NADH oxidase N-terminal" evidence="6">
    <location>
        <begin position="37"/>
        <end position="353"/>
    </location>
</feature>
<evidence type="ECO:0000256" key="5">
    <source>
        <dbReference type="ARBA" id="ARBA00023002"/>
    </source>
</evidence>
<reference evidence="7 8" key="1">
    <citation type="submission" date="2016-01" db="EMBL/GenBank/DDBJ databases">
        <title>Genome Sequences of Twelve Sporeforming Bacillus Species Isolated from Foods.</title>
        <authorList>
            <person name="Berendsen E.M."/>
            <person name="Wells-Bennik M.H."/>
            <person name="Krawcyk A.O."/>
            <person name="De Jong A."/>
            <person name="Holsappel S."/>
            <person name="Eijlander R.T."/>
            <person name="Kuipers O.P."/>
        </authorList>
    </citation>
    <scope>NUCLEOTIDE SEQUENCE [LARGE SCALE GENOMIC DNA]</scope>
    <source>
        <strain evidence="7 8">B4099</strain>
    </source>
</reference>
<dbReference type="InterPro" id="IPR013785">
    <property type="entry name" value="Aldolase_TIM"/>
</dbReference>
<protein>
    <submittedName>
        <fullName evidence="7">2,4-dienoyl-CoA reductase</fullName>
        <ecNumber evidence="7">1.3.1.34</ecNumber>
    </submittedName>
</protein>
<gene>
    <name evidence="7" type="ORF">B4099_2382</name>
</gene>
<dbReference type="GO" id="GO:0003959">
    <property type="term" value="F:NADPH dehydrogenase activity"/>
    <property type="evidence" value="ECO:0007669"/>
    <property type="project" value="InterPro"/>
</dbReference>
<dbReference type="InterPro" id="IPR001155">
    <property type="entry name" value="OxRdtase_FMN_N"/>
</dbReference>
<dbReference type="CDD" id="cd02932">
    <property type="entry name" value="OYE_YqiM_FMN"/>
    <property type="match status" value="1"/>
</dbReference>
<evidence type="ECO:0000259" key="6">
    <source>
        <dbReference type="Pfam" id="PF00724"/>
    </source>
</evidence>
<evidence type="ECO:0000256" key="3">
    <source>
        <dbReference type="ARBA" id="ARBA00022643"/>
    </source>
</evidence>
<evidence type="ECO:0000256" key="4">
    <source>
        <dbReference type="ARBA" id="ARBA00022857"/>
    </source>
</evidence>
<keyword evidence="3" id="KW-0288">FMN</keyword>
<keyword evidence="4" id="KW-0521">NADP</keyword>